<proteinExistence type="predicted"/>
<dbReference type="RefSeq" id="WP_386401770.1">
    <property type="nucleotide sequence ID" value="NZ_JBHSPT010000062.1"/>
</dbReference>
<accession>A0ABW1M4X3</accession>
<gene>
    <name evidence="2" type="ORF">ACFP50_25935</name>
</gene>
<feature type="region of interest" description="Disordered" evidence="1">
    <location>
        <begin position="52"/>
        <end position="75"/>
    </location>
</feature>
<dbReference type="Proteomes" id="UP001596242">
    <property type="component" value="Unassembled WGS sequence"/>
</dbReference>
<evidence type="ECO:0000256" key="1">
    <source>
        <dbReference type="SAM" id="MobiDB-lite"/>
    </source>
</evidence>
<evidence type="ECO:0000313" key="2">
    <source>
        <dbReference type="EMBL" id="MFC6058749.1"/>
    </source>
</evidence>
<sequence length="145" mass="16069">MLLPLTVPWHATRREGRFAAWYQCEAFLRGCGIPARGMPRWKEAWQRTAVGRPAARDRFQSRPAPKGPLARRDRTPSALITWTSEMGRSAMAAVKALEVLLRSSDPQVQRAALTQGLVRAVEAVARLNGTGPSSFHNGQLDPLRV</sequence>
<name>A0ABW1M4X3_9ACTN</name>
<reference evidence="3" key="1">
    <citation type="journal article" date="2019" name="Int. J. Syst. Evol. Microbiol.">
        <title>The Global Catalogue of Microorganisms (GCM) 10K type strain sequencing project: providing services to taxonomists for standard genome sequencing and annotation.</title>
        <authorList>
            <consortium name="The Broad Institute Genomics Platform"/>
            <consortium name="The Broad Institute Genome Sequencing Center for Infectious Disease"/>
            <person name="Wu L."/>
            <person name="Ma J."/>
        </authorList>
    </citation>
    <scope>NUCLEOTIDE SEQUENCE [LARGE SCALE GENOMIC DNA]</scope>
    <source>
        <strain evidence="3">JCM 12763</strain>
    </source>
</reference>
<keyword evidence="3" id="KW-1185">Reference proteome</keyword>
<comment type="caution">
    <text evidence="2">The sequence shown here is derived from an EMBL/GenBank/DDBJ whole genome shotgun (WGS) entry which is preliminary data.</text>
</comment>
<organism evidence="2 3">
    <name type="scientific">Streptomyces pratens</name>
    <dbReference type="NCBI Taxonomy" id="887456"/>
    <lineage>
        <taxon>Bacteria</taxon>
        <taxon>Bacillati</taxon>
        <taxon>Actinomycetota</taxon>
        <taxon>Actinomycetes</taxon>
        <taxon>Kitasatosporales</taxon>
        <taxon>Streptomycetaceae</taxon>
        <taxon>Streptomyces</taxon>
    </lineage>
</organism>
<evidence type="ECO:0000313" key="3">
    <source>
        <dbReference type="Proteomes" id="UP001596242"/>
    </source>
</evidence>
<protein>
    <recommendedName>
        <fullName evidence="4">Transposase</fullName>
    </recommendedName>
</protein>
<evidence type="ECO:0008006" key="4">
    <source>
        <dbReference type="Google" id="ProtNLM"/>
    </source>
</evidence>
<dbReference type="EMBL" id="JBHSPT010000062">
    <property type="protein sequence ID" value="MFC6058749.1"/>
    <property type="molecule type" value="Genomic_DNA"/>
</dbReference>